<keyword evidence="1" id="KW-0067">ATP-binding</keyword>
<evidence type="ECO:0000256" key="5">
    <source>
        <dbReference type="SAM" id="MobiDB-lite"/>
    </source>
</evidence>
<dbReference type="AlphaFoldDB" id="E6VXQ4"/>
<evidence type="ECO:0000256" key="2">
    <source>
        <dbReference type="PIRSR" id="PIRSR640198-1"/>
    </source>
</evidence>
<dbReference type="Gene3D" id="1.10.3290.10">
    <property type="entry name" value="Fido-like domain"/>
    <property type="match status" value="1"/>
</dbReference>
<sequence length="392" mass="44215">MQRTNTGEYYLSQTGEEKVRAFIPAPLPPVPPVEMEPKLVNALADTMLALGRLNSLRIAPDYGLFLYQYVRKEAVLSSKIEGTQSTLADLLAHEDSDIPGVPLDDVVEVSNYMAAMEYGRKRVMEDGFPISSRLMREIHKVLLASGRGSDKNPGEFKRSQNWLGGTRPGNAHFVPTPPHETARCIGELEKFIHDDQTGLHTLLKAGLVHVQFETIHPFLDGNGRIGRMLVPLMLMQEGILDEPTLYLSLFLKEYRSEYYAHLQAVRETGNWESWLLFFLDGVRLVALDAVHAADSLQEIYQKDRQRLVESGKNSKVVMQVHECMMIRQAANPKRISEQTGLSMPSVMRGLRTLMEMAIVEETTGRQRNTRYKYTETCALLATEIGNFSQESS</sequence>
<evidence type="ECO:0000256" key="3">
    <source>
        <dbReference type="PIRSR" id="PIRSR640198-2"/>
    </source>
</evidence>
<evidence type="ECO:0000313" key="8">
    <source>
        <dbReference type="Proteomes" id="UP000002191"/>
    </source>
</evidence>
<protein>
    <submittedName>
        <fullName evidence="7">Filamentation induced by cAMP protein Fic</fullName>
    </submittedName>
</protein>
<dbReference type="PANTHER" id="PTHR13504">
    <property type="entry name" value="FIDO DOMAIN-CONTAINING PROTEIN DDB_G0283145"/>
    <property type="match status" value="1"/>
</dbReference>
<keyword evidence="8" id="KW-1185">Reference proteome</keyword>
<dbReference type="Pfam" id="PF02661">
    <property type="entry name" value="Fic"/>
    <property type="match status" value="1"/>
</dbReference>
<dbReference type="PIRSF" id="PIRSF038925">
    <property type="entry name" value="AMP-prot_trans"/>
    <property type="match status" value="1"/>
</dbReference>
<dbReference type="SUPFAM" id="SSF46785">
    <property type="entry name" value="Winged helix' DNA-binding domain"/>
    <property type="match status" value="1"/>
</dbReference>
<proteinExistence type="predicted"/>
<dbReference type="PROSITE" id="PS51459">
    <property type="entry name" value="FIDO"/>
    <property type="match status" value="1"/>
</dbReference>
<feature type="binding site" evidence="3">
    <location>
        <begin position="258"/>
        <end position="259"/>
    </location>
    <ligand>
        <name>ATP</name>
        <dbReference type="ChEBI" id="CHEBI:30616"/>
    </ligand>
</feature>
<accession>E6VXQ4</accession>
<dbReference type="GO" id="GO:0005524">
    <property type="term" value="F:ATP binding"/>
    <property type="evidence" value="ECO:0007669"/>
    <property type="project" value="UniProtKB-KW"/>
</dbReference>
<dbReference type="HOGENOM" id="CLU_047250_1_1_7"/>
<dbReference type="RefSeq" id="WP_013513449.1">
    <property type="nucleotide sequence ID" value="NC_014844.1"/>
</dbReference>
<evidence type="ECO:0000313" key="7">
    <source>
        <dbReference type="EMBL" id="ADU61512.1"/>
    </source>
</evidence>
<dbReference type="KEGG" id="das:Daes_0491"/>
<gene>
    <name evidence="7" type="ordered locus">Daes_0491</name>
</gene>
<reference evidence="8" key="1">
    <citation type="submission" date="2010-12" db="EMBL/GenBank/DDBJ databases">
        <title>Complete sequence of Desulfovibrio aespoeensis Aspo-2.</title>
        <authorList>
            <consortium name="US DOE Joint Genome Institute"/>
            <person name="Lucas S."/>
            <person name="Copeland A."/>
            <person name="Lapidus A."/>
            <person name="Cheng J.-F."/>
            <person name="Goodwin L."/>
            <person name="Pitluck S."/>
            <person name="Chertkov O."/>
            <person name="Misra M."/>
            <person name="Detter J.C."/>
            <person name="Han C."/>
            <person name="Tapia R."/>
            <person name="Land M."/>
            <person name="Hauser L."/>
            <person name="Kyrpides N."/>
            <person name="Ivanova N."/>
            <person name="Ovchinnikova G."/>
            <person name="Pedersen K."/>
            <person name="Jagevall S."/>
            <person name="Hazen T."/>
            <person name="Woyke T."/>
        </authorList>
    </citation>
    <scope>NUCLEOTIDE SEQUENCE [LARGE SCALE GENOMIC DNA]</scope>
    <source>
        <strain evidence="8">ATCC 700646 / DSM 10631 / Aspo-2</strain>
    </source>
</reference>
<dbReference type="Proteomes" id="UP000002191">
    <property type="component" value="Chromosome"/>
</dbReference>
<dbReference type="SUPFAM" id="SSF140931">
    <property type="entry name" value="Fic-like"/>
    <property type="match status" value="1"/>
</dbReference>
<evidence type="ECO:0000256" key="4">
    <source>
        <dbReference type="PIRSR" id="PIRSR640198-3"/>
    </source>
</evidence>
<feature type="binding site" evidence="1">
    <location>
        <position position="216"/>
    </location>
    <ligand>
        <name>ATP</name>
        <dbReference type="ChEBI" id="CHEBI:30616"/>
    </ligand>
</feature>
<evidence type="ECO:0000259" key="6">
    <source>
        <dbReference type="PROSITE" id="PS51459"/>
    </source>
</evidence>
<dbReference type="InterPro" id="IPR026287">
    <property type="entry name" value="SoFic-like"/>
</dbReference>
<keyword evidence="1" id="KW-0547">Nucleotide-binding</keyword>
<feature type="active site" evidence="2">
    <location>
        <position position="216"/>
    </location>
</feature>
<feature type="compositionally biased region" description="Basic and acidic residues" evidence="5">
    <location>
        <begin position="149"/>
        <end position="158"/>
    </location>
</feature>
<dbReference type="InterPro" id="IPR036390">
    <property type="entry name" value="WH_DNA-bd_sf"/>
</dbReference>
<dbReference type="eggNOG" id="COG3177">
    <property type="taxonomic scope" value="Bacteria"/>
</dbReference>
<organism evidence="7 8">
    <name type="scientific">Pseudodesulfovibrio aespoeensis (strain ATCC 700646 / DSM 10631 / Aspo-2)</name>
    <name type="common">Desulfovibrio aespoeensis</name>
    <dbReference type="NCBI Taxonomy" id="643562"/>
    <lineage>
        <taxon>Bacteria</taxon>
        <taxon>Pseudomonadati</taxon>
        <taxon>Thermodesulfobacteriota</taxon>
        <taxon>Desulfovibrionia</taxon>
        <taxon>Desulfovibrionales</taxon>
        <taxon>Desulfovibrionaceae</taxon>
    </lineage>
</organism>
<dbReference type="InterPro" id="IPR003812">
    <property type="entry name" value="Fido"/>
</dbReference>
<dbReference type="OrthoDB" id="9813719at2"/>
<feature type="site" description="Important for autoinhibition of adenylyltransferase activity" evidence="4">
    <location>
        <position position="81"/>
    </location>
</feature>
<name>E6VXQ4_PSEA9</name>
<feature type="binding site" evidence="1">
    <location>
        <position position="81"/>
    </location>
    <ligand>
        <name>ATP</name>
        <dbReference type="ChEBI" id="CHEBI:30616"/>
    </ligand>
</feature>
<dbReference type="InterPro" id="IPR040198">
    <property type="entry name" value="Fido_containing"/>
</dbReference>
<dbReference type="STRING" id="643562.Daes_0491"/>
<feature type="binding site" evidence="3">
    <location>
        <begin position="220"/>
        <end position="227"/>
    </location>
    <ligand>
        <name>ATP</name>
        <dbReference type="ChEBI" id="CHEBI:30616"/>
    </ligand>
</feature>
<dbReference type="EMBL" id="CP002431">
    <property type="protein sequence ID" value="ADU61512.1"/>
    <property type="molecule type" value="Genomic_DNA"/>
</dbReference>
<reference evidence="7 8" key="2">
    <citation type="journal article" date="2014" name="Genome Announc.">
        <title>Complete Genome Sequence of the Subsurface, Mesophilic Sulfate-Reducing Bacterium Desulfovibrio aespoeensis Aspo-2.</title>
        <authorList>
            <person name="Pedersen K."/>
            <person name="Bengtsson A."/>
            <person name="Edlund J."/>
            <person name="Rabe L."/>
            <person name="Hazen T."/>
            <person name="Chakraborty R."/>
            <person name="Goodwin L."/>
            <person name="Shapiro N."/>
        </authorList>
    </citation>
    <scope>NUCLEOTIDE SEQUENCE [LARGE SCALE GENOMIC DNA]</scope>
    <source>
        <strain evidence="8">ATCC 700646 / DSM 10631 / Aspo-2</strain>
    </source>
</reference>
<evidence type="ECO:0000256" key="1">
    <source>
        <dbReference type="PIRSR" id="PIRSR038925-1"/>
    </source>
</evidence>
<feature type="binding site" evidence="1">
    <location>
        <position position="258"/>
    </location>
    <ligand>
        <name>ATP</name>
        <dbReference type="ChEBI" id="CHEBI:30616"/>
    </ligand>
</feature>
<feature type="domain" description="Fido" evidence="6">
    <location>
        <begin position="130"/>
        <end position="280"/>
    </location>
</feature>
<feature type="region of interest" description="Disordered" evidence="5">
    <location>
        <begin position="149"/>
        <end position="174"/>
    </location>
</feature>
<dbReference type="InterPro" id="IPR036597">
    <property type="entry name" value="Fido-like_dom_sf"/>
</dbReference>
<dbReference type="PANTHER" id="PTHR13504:SF38">
    <property type="entry name" value="FIDO DOMAIN-CONTAINING PROTEIN"/>
    <property type="match status" value="1"/>
</dbReference>
<dbReference type="Pfam" id="PF13784">
    <property type="entry name" value="Fic_N"/>
    <property type="match status" value="1"/>
</dbReference>
<dbReference type="InterPro" id="IPR025758">
    <property type="entry name" value="Fic/DOC_N"/>
</dbReference>
<feature type="binding site" evidence="1">
    <location>
        <begin position="221"/>
        <end position="227"/>
    </location>
    <ligand>
        <name>ATP</name>
        <dbReference type="ChEBI" id="CHEBI:30616"/>
    </ligand>
</feature>